<evidence type="ECO:0008006" key="4">
    <source>
        <dbReference type="Google" id="ProtNLM"/>
    </source>
</evidence>
<gene>
    <name evidence="2" type="ORF">SAMN05443999_101342</name>
</gene>
<accession>A0A1H7GQD9</accession>
<protein>
    <recommendedName>
        <fullName evidence="4">TFIIB zinc-binding</fullName>
    </recommendedName>
</protein>
<evidence type="ECO:0000313" key="2">
    <source>
        <dbReference type="EMBL" id="SEK39222.1"/>
    </source>
</evidence>
<evidence type="ECO:0000256" key="1">
    <source>
        <dbReference type="SAM" id="MobiDB-lite"/>
    </source>
</evidence>
<name>A0A1H7GQD9_9RHOB</name>
<dbReference type="AlphaFoldDB" id="A0A1H7GQD9"/>
<keyword evidence="3" id="KW-1185">Reference proteome</keyword>
<evidence type="ECO:0000313" key="3">
    <source>
        <dbReference type="Proteomes" id="UP000199582"/>
    </source>
</evidence>
<feature type="compositionally biased region" description="Basic and acidic residues" evidence="1">
    <location>
        <begin position="62"/>
        <end position="76"/>
    </location>
</feature>
<dbReference type="EMBL" id="FOAG01000001">
    <property type="protein sequence ID" value="SEK39222.1"/>
    <property type="molecule type" value="Genomic_DNA"/>
</dbReference>
<proteinExistence type="predicted"/>
<dbReference type="STRING" id="1287727.SAMN05443999_101342"/>
<dbReference type="Proteomes" id="UP000199582">
    <property type="component" value="Unassembled WGS sequence"/>
</dbReference>
<organism evidence="2 3">
    <name type="scientific">Roseovarius azorensis</name>
    <dbReference type="NCBI Taxonomy" id="1287727"/>
    <lineage>
        <taxon>Bacteria</taxon>
        <taxon>Pseudomonadati</taxon>
        <taxon>Pseudomonadota</taxon>
        <taxon>Alphaproteobacteria</taxon>
        <taxon>Rhodobacterales</taxon>
        <taxon>Roseobacteraceae</taxon>
        <taxon>Roseovarius</taxon>
    </lineage>
</organism>
<reference evidence="2 3" key="1">
    <citation type="submission" date="2016-10" db="EMBL/GenBank/DDBJ databases">
        <authorList>
            <person name="de Groot N.N."/>
        </authorList>
    </citation>
    <scope>NUCLEOTIDE SEQUENCE [LARGE SCALE GENOMIC DNA]</scope>
    <source>
        <strain evidence="2 3">DSM 100674</strain>
    </source>
</reference>
<sequence length="99" mass="11399">MGMMTPKIATCCYCGTRAALVLDRGRHELACSRCGAPLHEMKTMPLRKDGSGATRPRTAPTLRRDSRPDSRQDRPRERRRNWGRRIWDEVLDAVEDIFD</sequence>
<feature type="region of interest" description="Disordered" evidence="1">
    <location>
        <begin position="42"/>
        <end position="79"/>
    </location>
</feature>